<keyword evidence="2" id="KW-0812">Transmembrane</keyword>
<evidence type="ECO:0000256" key="3">
    <source>
        <dbReference type="ARBA" id="ARBA00022989"/>
    </source>
</evidence>
<feature type="region of interest" description="Disordered" evidence="5">
    <location>
        <begin position="65"/>
        <end position="89"/>
    </location>
</feature>
<comment type="caution">
    <text evidence="7">The sequence shown here is derived from an EMBL/GenBank/DDBJ whole genome shotgun (WGS) entry which is preliminary data.</text>
</comment>
<organism evidence="7 8">
    <name type="scientific">Molorchus minor</name>
    <dbReference type="NCBI Taxonomy" id="1323400"/>
    <lineage>
        <taxon>Eukaryota</taxon>
        <taxon>Metazoa</taxon>
        <taxon>Ecdysozoa</taxon>
        <taxon>Arthropoda</taxon>
        <taxon>Hexapoda</taxon>
        <taxon>Insecta</taxon>
        <taxon>Pterygota</taxon>
        <taxon>Neoptera</taxon>
        <taxon>Endopterygota</taxon>
        <taxon>Coleoptera</taxon>
        <taxon>Polyphaga</taxon>
        <taxon>Cucujiformia</taxon>
        <taxon>Chrysomeloidea</taxon>
        <taxon>Cerambycidae</taxon>
        <taxon>Lamiinae</taxon>
        <taxon>Monochamini</taxon>
        <taxon>Molorchus</taxon>
    </lineage>
</organism>
<sequence length="488" mass="55415">MCSSRCDKKTDVKLVELKSDVEKIGDGFENLAFDVMKQILSEINLYHVDGDYYISEESASDEEIDYLPKNKTKSISQNDRRSESTDDSSAMLRKLVSALKGPQNRWDDPDTEQSFFDRLDFDGPSAEEVRRRRFEQALEEMFNKPRPSRRDDLVNVDPRHINSADYYGRGSSSRLFSGASTMPLHRLLLLTVVITLQVTNFPTMKQAYHRTRTVSEAKIRLYLQHTLIQLWSKVSLMETECSHLLLNTVLEDAYPKGGYRPLPYAQRVNGQAYAQKRHGPYLKTQEPGYLYKPLLPSNYNYKPLPSFNFGNDLLQPKKYDLFTAIVLKILDKILAALPAVLNRLFGYGILQLTNFQNSYGNSNDNSYGGYNVASGDQYSIQSLFKGLDYASVYACGSIISTPDTIPYPANKSISFFNLLNVEVLSNPEMMLQPNNFPSNCFAFHGPTGKIRIKLGRKISVKAVTMDHIKFMEDISSAPKDFEIYVGTA</sequence>
<keyword evidence="3" id="KW-1133">Transmembrane helix</keyword>
<comment type="subcellular location">
    <subcellularLocation>
        <location evidence="1">Membrane</location>
    </subcellularLocation>
</comment>
<evidence type="ECO:0000256" key="5">
    <source>
        <dbReference type="SAM" id="MobiDB-lite"/>
    </source>
</evidence>
<gene>
    <name evidence="7" type="ORF">NQ317_006931</name>
</gene>
<protein>
    <recommendedName>
        <fullName evidence="6">SUN domain-containing protein</fullName>
    </recommendedName>
</protein>
<evidence type="ECO:0000256" key="4">
    <source>
        <dbReference type="ARBA" id="ARBA00023136"/>
    </source>
</evidence>
<dbReference type="Pfam" id="PF07738">
    <property type="entry name" value="Sad1_UNC"/>
    <property type="match status" value="1"/>
</dbReference>
<evidence type="ECO:0000313" key="7">
    <source>
        <dbReference type="EMBL" id="KAJ8979318.1"/>
    </source>
</evidence>
<accession>A0ABQ9JMT1</accession>
<keyword evidence="8" id="KW-1185">Reference proteome</keyword>
<dbReference type="InterPro" id="IPR012919">
    <property type="entry name" value="SUN_dom"/>
</dbReference>
<evidence type="ECO:0000313" key="8">
    <source>
        <dbReference type="Proteomes" id="UP001162164"/>
    </source>
</evidence>
<evidence type="ECO:0000256" key="2">
    <source>
        <dbReference type="ARBA" id="ARBA00022692"/>
    </source>
</evidence>
<dbReference type="Proteomes" id="UP001162164">
    <property type="component" value="Unassembled WGS sequence"/>
</dbReference>
<dbReference type="InterPro" id="IPR045119">
    <property type="entry name" value="SUN1-5"/>
</dbReference>
<evidence type="ECO:0000256" key="1">
    <source>
        <dbReference type="ARBA" id="ARBA00004370"/>
    </source>
</evidence>
<evidence type="ECO:0000259" key="6">
    <source>
        <dbReference type="PROSITE" id="PS51469"/>
    </source>
</evidence>
<proteinExistence type="predicted"/>
<dbReference type="PANTHER" id="PTHR12911:SF8">
    <property type="entry name" value="KLAROID PROTEIN-RELATED"/>
    <property type="match status" value="1"/>
</dbReference>
<dbReference type="PANTHER" id="PTHR12911">
    <property type="entry name" value="SAD1/UNC-84-LIKE PROTEIN-RELATED"/>
    <property type="match status" value="1"/>
</dbReference>
<dbReference type="Gene3D" id="2.60.120.260">
    <property type="entry name" value="Galactose-binding domain-like"/>
    <property type="match status" value="1"/>
</dbReference>
<feature type="domain" description="SUN" evidence="6">
    <location>
        <begin position="395"/>
        <end position="488"/>
    </location>
</feature>
<name>A0ABQ9JMT1_9CUCU</name>
<dbReference type="EMBL" id="JAPWTJ010000350">
    <property type="protein sequence ID" value="KAJ8979318.1"/>
    <property type="molecule type" value="Genomic_DNA"/>
</dbReference>
<keyword evidence="4" id="KW-0472">Membrane</keyword>
<dbReference type="PROSITE" id="PS51469">
    <property type="entry name" value="SUN"/>
    <property type="match status" value="1"/>
</dbReference>
<reference evidence="7" key="1">
    <citation type="journal article" date="2023" name="Insect Mol. Biol.">
        <title>Genome sequencing provides insights into the evolution of gene families encoding plant cell wall-degrading enzymes in longhorned beetles.</title>
        <authorList>
            <person name="Shin N.R."/>
            <person name="Okamura Y."/>
            <person name="Kirsch R."/>
            <person name="Pauchet Y."/>
        </authorList>
    </citation>
    <scope>NUCLEOTIDE SEQUENCE</scope>
    <source>
        <strain evidence="7">MMC_N1</strain>
    </source>
</reference>